<keyword evidence="11" id="KW-1185">Reference proteome</keyword>
<proteinExistence type="inferred from homology"/>
<dbReference type="Gene3D" id="1.10.630.10">
    <property type="entry name" value="Cytochrome P450"/>
    <property type="match status" value="1"/>
</dbReference>
<dbReference type="GO" id="GO:0005506">
    <property type="term" value="F:iron ion binding"/>
    <property type="evidence" value="ECO:0007669"/>
    <property type="project" value="InterPro"/>
</dbReference>
<evidence type="ECO:0000313" key="11">
    <source>
        <dbReference type="Proteomes" id="UP000800041"/>
    </source>
</evidence>
<reference evidence="10" key="1">
    <citation type="journal article" date="2020" name="Stud. Mycol.">
        <title>101 Dothideomycetes genomes: a test case for predicting lifestyles and emergence of pathogens.</title>
        <authorList>
            <person name="Haridas S."/>
            <person name="Albert R."/>
            <person name="Binder M."/>
            <person name="Bloem J."/>
            <person name="Labutti K."/>
            <person name="Salamov A."/>
            <person name="Andreopoulos B."/>
            <person name="Baker S."/>
            <person name="Barry K."/>
            <person name="Bills G."/>
            <person name="Bluhm B."/>
            <person name="Cannon C."/>
            <person name="Castanera R."/>
            <person name="Culley D."/>
            <person name="Daum C."/>
            <person name="Ezra D."/>
            <person name="Gonzalez J."/>
            <person name="Henrissat B."/>
            <person name="Kuo A."/>
            <person name="Liang C."/>
            <person name="Lipzen A."/>
            <person name="Lutzoni F."/>
            <person name="Magnuson J."/>
            <person name="Mondo S."/>
            <person name="Nolan M."/>
            <person name="Ohm R."/>
            <person name="Pangilinan J."/>
            <person name="Park H.-J."/>
            <person name="Ramirez L."/>
            <person name="Alfaro M."/>
            <person name="Sun H."/>
            <person name="Tritt A."/>
            <person name="Yoshinaga Y."/>
            <person name="Zwiers L.-H."/>
            <person name="Turgeon B."/>
            <person name="Goodwin S."/>
            <person name="Spatafora J."/>
            <person name="Crous P."/>
            <person name="Grigoriev I."/>
        </authorList>
    </citation>
    <scope>NUCLEOTIDE SEQUENCE</scope>
    <source>
        <strain evidence="10">CBS 113979</strain>
    </source>
</reference>
<keyword evidence="9" id="KW-0472">Membrane</keyword>
<dbReference type="EMBL" id="ML977142">
    <property type="protein sequence ID" value="KAF1990339.1"/>
    <property type="molecule type" value="Genomic_DNA"/>
</dbReference>
<comment type="similarity">
    <text evidence="2 8">Belongs to the cytochrome P450 family.</text>
</comment>
<dbReference type="Pfam" id="PF00067">
    <property type="entry name" value="p450"/>
    <property type="match status" value="1"/>
</dbReference>
<dbReference type="GO" id="GO:0004497">
    <property type="term" value="F:monooxygenase activity"/>
    <property type="evidence" value="ECO:0007669"/>
    <property type="project" value="UniProtKB-KW"/>
</dbReference>
<dbReference type="Proteomes" id="UP000800041">
    <property type="component" value="Unassembled WGS sequence"/>
</dbReference>
<dbReference type="GO" id="GO:0020037">
    <property type="term" value="F:heme binding"/>
    <property type="evidence" value="ECO:0007669"/>
    <property type="project" value="InterPro"/>
</dbReference>
<dbReference type="PRINTS" id="PR00465">
    <property type="entry name" value="EP450IV"/>
</dbReference>
<dbReference type="SUPFAM" id="SSF48264">
    <property type="entry name" value="Cytochrome P450"/>
    <property type="match status" value="1"/>
</dbReference>
<keyword evidence="5 7" id="KW-0408">Iron</keyword>
<evidence type="ECO:0000313" key="10">
    <source>
        <dbReference type="EMBL" id="KAF1990339.1"/>
    </source>
</evidence>
<evidence type="ECO:0000256" key="6">
    <source>
        <dbReference type="ARBA" id="ARBA00023033"/>
    </source>
</evidence>
<sequence>MSTTWNGTIVKMEEAISTVNFFEAFFHAVLWKAVFYLLITLLTARLSKNYLRLRSERRKKISDSPVLGKPGDPSFGDALTAGYRKFHDTTFTIPTAFRPMVIIPPRFLDEIKALPENVLSFQKQVTERFLGKYTSLGVNDTLVHSVKVDLTKNIVNILKELQEETNFTVDLNIGDCPEWKPIPLYHTLSTLVAYLSGRIFVGLPLSRNPSWIKATLSYTLEGFVGSDKLWRYPKLFHPIAQYFIPELRNVHKYLAEGASFLRPIMEERREKKKQDPDYKPPLDMVQWITDNSDEENGKDVNYVSKTQMLISVVAIHTTSMTMAQAVFDLCSHPEYIEPLREEVEQVRAKHGDQWTKASIASLRKMDSFLKESQRFRPPGLVTMNRQCETDITLSTGLVLPKGTHIGVAAGANALDASFFPNADQFDGFRFERLRSLPGNESKYQFVTTSNVDQLHWGVGTHACPGRFFASYEIKMLLSRTLLMYEFRLPEGVGRPEDVLRDIRVIPNPMAVVEFRNRRSE</sequence>
<name>A0A6G1HBE9_9PEZI</name>
<evidence type="ECO:0000256" key="3">
    <source>
        <dbReference type="ARBA" id="ARBA00022723"/>
    </source>
</evidence>
<dbReference type="InterPro" id="IPR017972">
    <property type="entry name" value="Cyt_P450_CS"/>
</dbReference>
<dbReference type="AlphaFoldDB" id="A0A6G1HBE9"/>
<protein>
    <submittedName>
        <fullName evidence="10">Putative cytochrome P450</fullName>
    </submittedName>
</protein>
<dbReference type="InterPro" id="IPR001128">
    <property type="entry name" value="Cyt_P450"/>
</dbReference>
<keyword evidence="3 7" id="KW-0479">Metal-binding</keyword>
<keyword evidence="4 8" id="KW-0560">Oxidoreductase</keyword>
<keyword evidence="6 8" id="KW-0503">Monooxygenase</keyword>
<feature type="transmembrane region" description="Helical" evidence="9">
    <location>
        <begin position="24"/>
        <end position="44"/>
    </location>
</feature>
<organism evidence="10 11">
    <name type="scientific">Aulographum hederae CBS 113979</name>
    <dbReference type="NCBI Taxonomy" id="1176131"/>
    <lineage>
        <taxon>Eukaryota</taxon>
        <taxon>Fungi</taxon>
        <taxon>Dikarya</taxon>
        <taxon>Ascomycota</taxon>
        <taxon>Pezizomycotina</taxon>
        <taxon>Dothideomycetes</taxon>
        <taxon>Pleosporomycetidae</taxon>
        <taxon>Aulographales</taxon>
        <taxon>Aulographaceae</taxon>
    </lineage>
</organism>
<evidence type="ECO:0000256" key="7">
    <source>
        <dbReference type="PIRSR" id="PIRSR602403-1"/>
    </source>
</evidence>
<dbReference type="PANTHER" id="PTHR46206:SF6">
    <property type="entry name" value="CYTOCHROME P450 MONOOXYGENASE AN1598-RELATED"/>
    <property type="match status" value="1"/>
</dbReference>
<dbReference type="InterPro" id="IPR036396">
    <property type="entry name" value="Cyt_P450_sf"/>
</dbReference>
<evidence type="ECO:0000256" key="1">
    <source>
        <dbReference type="ARBA" id="ARBA00001971"/>
    </source>
</evidence>
<dbReference type="InterPro" id="IPR002403">
    <property type="entry name" value="Cyt_P450_E_grp-IV"/>
</dbReference>
<keyword evidence="7 8" id="KW-0349">Heme</keyword>
<accession>A0A6G1HBE9</accession>
<evidence type="ECO:0000256" key="2">
    <source>
        <dbReference type="ARBA" id="ARBA00010617"/>
    </source>
</evidence>
<dbReference type="GO" id="GO:0016705">
    <property type="term" value="F:oxidoreductase activity, acting on paired donors, with incorporation or reduction of molecular oxygen"/>
    <property type="evidence" value="ECO:0007669"/>
    <property type="project" value="InterPro"/>
</dbReference>
<evidence type="ECO:0000256" key="5">
    <source>
        <dbReference type="ARBA" id="ARBA00023004"/>
    </source>
</evidence>
<keyword evidence="9" id="KW-0812">Transmembrane</keyword>
<dbReference type="CDD" id="cd11041">
    <property type="entry name" value="CYP503A1-like"/>
    <property type="match status" value="1"/>
</dbReference>
<dbReference type="PROSITE" id="PS00086">
    <property type="entry name" value="CYTOCHROME_P450"/>
    <property type="match status" value="1"/>
</dbReference>
<evidence type="ECO:0000256" key="9">
    <source>
        <dbReference type="SAM" id="Phobius"/>
    </source>
</evidence>
<evidence type="ECO:0000256" key="4">
    <source>
        <dbReference type="ARBA" id="ARBA00023002"/>
    </source>
</evidence>
<evidence type="ECO:0000256" key="8">
    <source>
        <dbReference type="RuleBase" id="RU000461"/>
    </source>
</evidence>
<comment type="cofactor">
    <cofactor evidence="1 7">
        <name>heme</name>
        <dbReference type="ChEBI" id="CHEBI:30413"/>
    </cofactor>
</comment>
<dbReference type="PANTHER" id="PTHR46206">
    <property type="entry name" value="CYTOCHROME P450"/>
    <property type="match status" value="1"/>
</dbReference>
<keyword evidence="9" id="KW-1133">Transmembrane helix</keyword>
<dbReference type="OrthoDB" id="1844152at2759"/>
<feature type="binding site" description="axial binding residue" evidence="7">
    <location>
        <position position="463"/>
    </location>
    <ligand>
        <name>heme</name>
        <dbReference type="ChEBI" id="CHEBI:30413"/>
    </ligand>
    <ligandPart>
        <name>Fe</name>
        <dbReference type="ChEBI" id="CHEBI:18248"/>
    </ligandPart>
</feature>
<gene>
    <name evidence="10" type="ORF">K402DRAFT_348367</name>
</gene>